<comment type="caution">
    <text evidence="7">The sequence shown here is derived from an EMBL/GenBank/DDBJ whole genome shotgun (WGS) entry which is preliminary data.</text>
</comment>
<evidence type="ECO:0000256" key="1">
    <source>
        <dbReference type="ARBA" id="ARBA00004123"/>
    </source>
</evidence>
<evidence type="ECO:0000313" key="7">
    <source>
        <dbReference type="EMBL" id="GAX81291.1"/>
    </source>
</evidence>
<evidence type="ECO:0000313" key="8">
    <source>
        <dbReference type="Proteomes" id="UP000232323"/>
    </source>
</evidence>
<dbReference type="GO" id="GO:0007129">
    <property type="term" value="P:homologous chromosome pairing at meiosis"/>
    <property type="evidence" value="ECO:0007669"/>
    <property type="project" value="TreeGrafter"/>
</dbReference>
<dbReference type="PANTHER" id="PTHR32086:SF0">
    <property type="entry name" value="FANCONI ANEMIA GROUP D2 PROTEIN"/>
    <property type="match status" value="1"/>
</dbReference>
<evidence type="ECO:0000256" key="6">
    <source>
        <dbReference type="SAM" id="MobiDB-lite"/>
    </source>
</evidence>
<feature type="region of interest" description="Disordered" evidence="6">
    <location>
        <begin position="1231"/>
        <end position="1305"/>
    </location>
</feature>
<keyword evidence="2" id="KW-1017">Isopeptide bond</keyword>
<keyword evidence="8" id="KW-1185">Reference proteome</keyword>
<dbReference type="PANTHER" id="PTHR32086">
    <property type="entry name" value="FANCONI ANEMIA GROUP D2 PROTEIN"/>
    <property type="match status" value="1"/>
</dbReference>
<dbReference type="InterPro" id="IPR029448">
    <property type="entry name" value="FANCD2"/>
</dbReference>
<keyword evidence="3" id="KW-0832">Ubl conjugation</keyword>
<comment type="similarity">
    <text evidence="5">Belongs to the Fanconi anemia protein FANCD2 family.</text>
</comment>
<evidence type="ECO:0000256" key="4">
    <source>
        <dbReference type="ARBA" id="ARBA00023242"/>
    </source>
</evidence>
<organism evidence="7 8">
    <name type="scientific">Chlamydomonas eustigma</name>
    <dbReference type="NCBI Taxonomy" id="1157962"/>
    <lineage>
        <taxon>Eukaryota</taxon>
        <taxon>Viridiplantae</taxon>
        <taxon>Chlorophyta</taxon>
        <taxon>core chlorophytes</taxon>
        <taxon>Chlorophyceae</taxon>
        <taxon>CS clade</taxon>
        <taxon>Chlamydomonadales</taxon>
        <taxon>Chlamydomonadaceae</taxon>
        <taxon>Chlamydomonas</taxon>
    </lineage>
</organism>
<evidence type="ECO:0000256" key="3">
    <source>
        <dbReference type="ARBA" id="ARBA00022843"/>
    </source>
</evidence>
<evidence type="ECO:0000256" key="2">
    <source>
        <dbReference type="ARBA" id="ARBA00022499"/>
    </source>
</evidence>
<comment type="subcellular location">
    <subcellularLocation>
        <location evidence="1">Nucleus</location>
    </subcellularLocation>
</comment>
<gene>
    <name evidence="7" type="ORF">CEUSTIGMA_g8723.t1</name>
</gene>
<dbReference type="GO" id="GO:0005634">
    <property type="term" value="C:nucleus"/>
    <property type="evidence" value="ECO:0007669"/>
    <property type="project" value="UniProtKB-SubCell"/>
</dbReference>
<sequence length="1622" mass="174228">MGHFLAVILRLEVVTEPLTLVNKILEVLAVGHCSSKVQCQLLALLPELVDDDSQKDVLEAIEGLLETDITLAQPCLEALASILGLQQHQSLLALGAVSSSNTCAMQTSQKVQRCVLSMARRLASVELKDLHIVLSFCLHSCDKTNVSEMIRQIQDFLPAAVKLDKHLQVISRHGSMPCQVDTVLLASAAGIQSGGLATVLMLQQQVFNALTTGLRSNKLAANAMIDFIAKKDCWGINHSHRSGHHHLTTLNMWVLTSLHQSMPKPTETLLKTWLAKGQREEVKAWIKEALSNQAGAFTQSSWLSLLELVKCCTLHQSLAAKTWSSRIGGEYAEGTEQVLTVATVTARLSVGLSHMYAAMLSAAESSSLRQVIITNLQYHLGSGANDQVDVVLKALLEISQDHSMCADSRAEAFRECTHLVTSLIDHLHLFSVPQLRIIFKILLLALAAQTSATSSEPEAASIEPEGGSLYYEIQVRLSEALSSTSPSNQRVGIVGSVAQIKEVLHDLPSDCVGANGEAAVNAAIVQVSSLIQQCQGISSTCLAALLEELSHLAQLPHFISRVPPQWRSGVSALLSGMIEGLVGDVIQGEADPVVSSLVLHPRGDIINCVSSQGAASRHQLGSIEAPNTSRECPAAAAAAGASPQELLTGCSLAFNLEGSPDSAMVYLKLWHTLTHARDCVPSHQLSSPLEWLCPCLRLLITLDKSLNPDLSSYDGLVGLPMSMFPLGDVLAGAKQGEECIMELPKLTQDAVLECLQVAVSYCREVAGAFADVAIMEACSGEGVGAGSICWKLLSRLAQAYMMEAVLVHELMGQGMTEAAEQLPDLAVPSAARTYIRNLEGVASKKVLTAARLRSVTQRKLRPLPPTAMNLLKLAPEASSLERLRVPPIHYNLEQEQEHTAGPSPPPHMKMIGLAAAVYLLTDLAAKLAAAEAAADGRRLGSFRAPGGGPTATEIDAEPEPLDLLQLLQQVQPLLGSIRSHVDAAVALLSSSPNSEGKDAANDWDLLAFGDGNVTLTQLHPAATKACHPPALCSKLIQAWLQILLIISRVHLHLPSSFMADLLRSMQPTSCIITTETGEKSAAAAAAPSLTAVHPGSQEWLQKVSLACQYLSGLATRSLFRRCHGDLDLSHYQACATTVSTSPNLTEQSKSLQANPRRPCLDHDLLLIRVYSGFIKAATRTAESLHKAGGTCTHGTTSAATWVQSFPHPIQPLLKSLHSSLSTMANDMLRTTWSSSSQEEAVEDSMACCTSPGQSPENVEGVKRRESGTSTSLSEAARVHNLVSASSSKSQQQQQQQGEGGEALPPAAKLQCASGTAWKGRGAVVEELLQLLIDYHPAPGPVILQFAKEVLPQVDGKPPKRSAGSRDAGFEPVAGYTSLSTSTLMSWYRALWEAVQRRYQAAVMEASAIVKEQKMLDIEEADVFCVEGLSCAQSVAALMALCKAHSSKQQILSIALSSCGRFVELVVRHGLPLWKGIYHEAAVLGEDVDMEDTSESNRLRTRAADFKTFVKVTQKGTKVAQALCNDAKARGMGQLASKVPTSKRAIETFIFSVKAMLHDVGESEAFWMGALKHRDVEGNCVSSQMFPAVEEEDEREAVIDLTPDGLNTDHVEHHCNVRDAQPH</sequence>
<proteinExistence type="inferred from homology"/>
<name>A0A250XE12_9CHLO</name>
<dbReference type="EMBL" id="BEGY01000063">
    <property type="protein sequence ID" value="GAX81291.1"/>
    <property type="molecule type" value="Genomic_DNA"/>
</dbReference>
<protein>
    <submittedName>
        <fullName evidence="7">Uncharacterized protein</fullName>
    </submittedName>
</protein>
<dbReference type="OrthoDB" id="539600at2759"/>
<dbReference type="GO" id="GO:0031573">
    <property type="term" value="P:mitotic intra-S DNA damage checkpoint signaling"/>
    <property type="evidence" value="ECO:0007669"/>
    <property type="project" value="TreeGrafter"/>
</dbReference>
<keyword evidence="4" id="KW-0539">Nucleus</keyword>
<evidence type="ECO:0000256" key="5">
    <source>
        <dbReference type="ARBA" id="ARBA00093456"/>
    </source>
</evidence>
<accession>A0A250XE12</accession>
<dbReference type="STRING" id="1157962.A0A250XE12"/>
<dbReference type="GO" id="GO:0000793">
    <property type="term" value="C:condensed chromosome"/>
    <property type="evidence" value="ECO:0007669"/>
    <property type="project" value="TreeGrafter"/>
</dbReference>
<feature type="compositionally biased region" description="Low complexity" evidence="6">
    <location>
        <begin position="1283"/>
        <end position="1296"/>
    </location>
</feature>
<dbReference type="GO" id="GO:0036297">
    <property type="term" value="P:interstrand cross-link repair"/>
    <property type="evidence" value="ECO:0007669"/>
    <property type="project" value="TreeGrafter"/>
</dbReference>
<dbReference type="GO" id="GO:0070182">
    <property type="term" value="F:DNA polymerase binding"/>
    <property type="evidence" value="ECO:0007669"/>
    <property type="project" value="TreeGrafter"/>
</dbReference>
<dbReference type="Proteomes" id="UP000232323">
    <property type="component" value="Unassembled WGS sequence"/>
</dbReference>
<dbReference type="GO" id="GO:1990918">
    <property type="term" value="P:double-strand break repair involved in meiotic recombination"/>
    <property type="evidence" value="ECO:0007669"/>
    <property type="project" value="TreeGrafter"/>
</dbReference>
<reference evidence="7 8" key="1">
    <citation type="submission" date="2017-08" db="EMBL/GenBank/DDBJ databases">
        <title>Acidophilic green algal genome provides insights into adaptation to an acidic environment.</title>
        <authorList>
            <person name="Hirooka S."/>
            <person name="Hirose Y."/>
            <person name="Kanesaki Y."/>
            <person name="Higuchi S."/>
            <person name="Fujiwara T."/>
            <person name="Onuma R."/>
            <person name="Era A."/>
            <person name="Ohbayashi R."/>
            <person name="Uzuka A."/>
            <person name="Nozaki H."/>
            <person name="Yoshikawa H."/>
            <person name="Miyagishima S.Y."/>
        </authorList>
    </citation>
    <scope>NUCLEOTIDE SEQUENCE [LARGE SCALE GENOMIC DNA]</scope>
    <source>
        <strain evidence="7 8">NIES-2499</strain>
    </source>
</reference>
<dbReference type="Pfam" id="PF14631">
    <property type="entry name" value="FancD2"/>
    <property type="match status" value="2"/>
</dbReference>